<accession>A0A6B9F5W6</accession>
<name>A0A6B9F5W6_9EURY</name>
<sequence>MVGWECPTNPREASGLDPEAVHSRRPPYCSSPSVSRLRRSRRRYRENAVSAYASWPDRSGT</sequence>
<dbReference type="KEGG" id="hra:EI982_08335"/>
<dbReference type="EMBL" id="CP034345">
    <property type="protein sequence ID" value="QGX94802.1"/>
    <property type="molecule type" value="Genomic_DNA"/>
</dbReference>
<proteinExistence type="predicted"/>
<evidence type="ECO:0000313" key="3">
    <source>
        <dbReference type="Proteomes" id="UP000428325"/>
    </source>
</evidence>
<gene>
    <name evidence="2" type="ORF">EI982_08335</name>
</gene>
<reference evidence="2 3" key="1">
    <citation type="submission" date="2018-12" db="EMBL/GenBank/DDBJ databases">
        <title>Complete genome sequence of Haloplanus rallus MBLA0036.</title>
        <authorList>
            <person name="Nam Y.-d."/>
            <person name="Kang J."/>
            <person name="Chung W.-H."/>
            <person name="Park Y.S."/>
        </authorList>
    </citation>
    <scope>NUCLEOTIDE SEQUENCE [LARGE SCALE GENOMIC DNA]</scope>
    <source>
        <strain evidence="2 3">MBLA0036</strain>
    </source>
</reference>
<evidence type="ECO:0000313" key="2">
    <source>
        <dbReference type="EMBL" id="QGX94802.1"/>
    </source>
</evidence>
<organism evidence="2 3">
    <name type="scientific">Haloplanus rallus</name>
    <dbReference type="NCBI Taxonomy" id="1816183"/>
    <lineage>
        <taxon>Archaea</taxon>
        <taxon>Methanobacteriati</taxon>
        <taxon>Methanobacteriota</taxon>
        <taxon>Stenosarchaea group</taxon>
        <taxon>Halobacteria</taxon>
        <taxon>Halobacteriales</taxon>
        <taxon>Haloferacaceae</taxon>
        <taxon>Haloplanus</taxon>
    </lineage>
</organism>
<dbReference type="AlphaFoldDB" id="A0A6B9F5W6"/>
<dbReference type="Proteomes" id="UP000428325">
    <property type="component" value="Chromosome"/>
</dbReference>
<keyword evidence="3" id="KW-1185">Reference proteome</keyword>
<protein>
    <submittedName>
        <fullName evidence="2">Uncharacterized protein</fullName>
    </submittedName>
</protein>
<feature type="region of interest" description="Disordered" evidence="1">
    <location>
        <begin position="1"/>
        <end position="41"/>
    </location>
</feature>
<evidence type="ECO:0000256" key="1">
    <source>
        <dbReference type="SAM" id="MobiDB-lite"/>
    </source>
</evidence>